<dbReference type="PROSITE" id="PS00934">
    <property type="entry name" value="GLYOXALASE_I_1"/>
    <property type="match status" value="1"/>
</dbReference>
<feature type="domain" description="VOC" evidence="2">
    <location>
        <begin position="9"/>
        <end position="125"/>
    </location>
</feature>
<keyword evidence="1" id="KW-0479">Metal-binding</keyword>
<comment type="caution">
    <text evidence="3">The sequence shown here is derived from an EMBL/GenBank/DDBJ whole genome shotgun (WGS) entry which is preliminary data.</text>
</comment>
<dbReference type="Proteomes" id="UP000619033">
    <property type="component" value="Unassembled WGS sequence"/>
</dbReference>
<evidence type="ECO:0000259" key="2">
    <source>
        <dbReference type="PROSITE" id="PS51819"/>
    </source>
</evidence>
<reference evidence="3" key="1">
    <citation type="submission" date="2021-01" db="EMBL/GenBank/DDBJ databases">
        <title>Genome seq and assembly of Tabrizicola sp. KVB23.</title>
        <authorList>
            <person name="Chhetri G."/>
        </authorList>
    </citation>
    <scope>NUCLEOTIDE SEQUENCE</scope>
    <source>
        <strain evidence="3">KVB23</strain>
    </source>
</reference>
<dbReference type="PROSITE" id="PS51819">
    <property type="entry name" value="VOC"/>
    <property type="match status" value="2"/>
</dbReference>
<accession>A0A8J7MUB9</accession>
<evidence type="ECO:0000313" key="4">
    <source>
        <dbReference type="Proteomes" id="UP000619033"/>
    </source>
</evidence>
<keyword evidence="4" id="KW-1185">Reference proteome</keyword>
<protein>
    <submittedName>
        <fullName evidence="3">VOC family protein</fullName>
    </submittedName>
</protein>
<dbReference type="RefSeq" id="WP_202661703.1">
    <property type="nucleotide sequence ID" value="NZ_JAESVP010000006.1"/>
</dbReference>
<dbReference type="InterPro" id="IPR029068">
    <property type="entry name" value="Glyas_Bleomycin-R_OHBP_Dase"/>
</dbReference>
<feature type="domain" description="VOC" evidence="2">
    <location>
        <begin position="166"/>
        <end position="270"/>
    </location>
</feature>
<name>A0A8J7MUB9_9RHOB</name>
<dbReference type="SUPFAM" id="SSF54593">
    <property type="entry name" value="Glyoxalase/Bleomycin resistance protein/Dihydroxybiphenyl dioxygenase"/>
    <property type="match status" value="2"/>
</dbReference>
<gene>
    <name evidence="3" type="ORF">JI744_13730</name>
</gene>
<dbReference type="EMBL" id="JAESVP010000006">
    <property type="protein sequence ID" value="MBL4929170.1"/>
    <property type="molecule type" value="Genomic_DNA"/>
</dbReference>
<dbReference type="InterPro" id="IPR004360">
    <property type="entry name" value="Glyas_Fos-R_dOase_dom"/>
</dbReference>
<proteinExistence type="predicted"/>
<dbReference type="PANTHER" id="PTHR43279:SF1">
    <property type="entry name" value="CATECHOL-2,3-DIOXYGENASE"/>
    <property type="match status" value="1"/>
</dbReference>
<dbReference type="GO" id="GO:0046872">
    <property type="term" value="F:metal ion binding"/>
    <property type="evidence" value="ECO:0007669"/>
    <property type="project" value="UniProtKB-KW"/>
</dbReference>
<evidence type="ECO:0000256" key="1">
    <source>
        <dbReference type="ARBA" id="ARBA00022723"/>
    </source>
</evidence>
<dbReference type="GO" id="GO:0004462">
    <property type="term" value="F:lactoylglutathione lyase activity"/>
    <property type="evidence" value="ECO:0007669"/>
    <property type="project" value="InterPro"/>
</dbReference>
<dbReference type="Gene3D" id="3.10.180.10">
    <property type="entry name" value="2,3-Dihydroxybiphenyl 1,2-Dioxygenase, domain 1"/>
    <property type="match status" value="2"/>
</dbReference>
<dbReference type="PANTHER" id="PTHR43279">
    <property type="entry name" value="CATECHOL-2,3-DIOXYGENASE"/>
    <property type="match status" value="1"/>
</dbReference>
<dbReference type="InterPro" id="IPR037523">
    <property type="entry name" value="VOC_core"/>
</dbReference>
<dbReference type="InterPro" id="IPR018146">
    <property type="entry name" value="Glyoxalase_1_CS"/>
</dbReference>
<organism evidence="3 4">
    <name type="scientific">Fuscibacter oryzae</name>
    <dbReference type="NCBI Taxonomy" id="2803939"/>
    <lineage>
        <taxon>Bacteria</taxon>
        <taxon>Pseudomonadati</taxon>
        <taxon>Pseudomonadota</taxon>
        <taxon>Alphaproteobacteria</taxon>
        <taxon>Rhodobacterales</taxon>
        <taxon>Paracoccaceae</taxon>
        <taxon>Fuscibacter</taxon>
    </lineage>
</organism>
<evidence type="ECO:0000313" key="3">
    <source>
        <dbReference type="EMBL" id="MBL4929170.1"/>
    </source>
</evidence>
<dbReference type="Pfam" id="PF00903">
    <property type="entry name" value="Glyoxalase"/>
    <property type="match status" value="2"/>
</dbReference>
<dbReference type="AlphaFoldDB" id="A0A8J7MUB9"/>
<sequence length="270" mass="28557">MSTASAPVEIGHVALTVNDLPGMTKFYQSALGLDTLSSDAVTARLGAGDKTLVELRADPAARRAGRREAGLFHTAFLMPDRKSLARWLIHAAESRLPLQGASDHLVSEAIYLADPEGNGIEVYVDRPRMAWYDANGSIKMDTLGLDLNDLASAADGPWTGAPEGEVVGHVHLQVGNVTRAEEFYRDVLGFAVATHYPGASFLGSGGYHHHIGANIWNSREAGQRNFPVTGLTELVLRADAPTLAAIAARAGGTTIADPWGTPVTLLAKGA</sequence>